<keyword evidence="4" id="KW-1185">Reference proteome</keyword>
<evidence type="ECO:0000313" key="3">
    <source>
        <dbReference type="EMBL" id="EIW75703.1"/>
    </source>
</evidence>
<proteinExistence type="predicted"/>
<feature type="chain" id="PRO_5024349957" evidence="2">
    <location>
        <begin position="18"/>
        <end position="116"/>
    </location>
</feature>
<organism evidence="3 4">
    <name type="scientific">Coniophora puteana (strain RWD-64-598)</name>
    <name type="common">Brown rot fungus</name>
    <dbReference type="NCBI Taxonomy" id="741705"/>
    <lineage>
        <taxon>Eukaryota</taxon>
        <taxon>Fungi</taxon>
        <taxon>Dikarya</taxon>
        <taxon>Basidiomycota</taxon>
        <taxon>Agaricomycotina</taxon>
        <taxon>Agaricomycetes</taxon>
        <taxon>Agaricomycetidae</taxon>
        <taxon>Boletales</taxon>
        <taxon>Coniophorineae</taxon>
        <taxon>Coniophoraceae</taxon>
        <taxon>Coniophora</taxon>
    </lineage>
</organism>
<protein>
    <submittedName>
        <fullName evidence="3">Uncharacterized protein</fullName>
    </submittedName>
</protein>
<feature type="region of interest" description="Disordered" evidence="1">
    <location>
        <begin position="62"/>
        <end position="85"/>
    </location>
</feature>
<reference evidence="4" key="1">
    <citation type="journal article" date="2012" name="Science">
        <title>The Paleozoic origin of enzymatic lignin decomposition reconstructed from 31 fungal genomes.</title>
        <authorList>
            <person name="Floudas D."/>
            <person name="Binder M."/>
            <person name="Riley R."/>
            <person name="Barry K."/>
            <person name="Blanchette R.A."/>
            <person name="Henrissat B."/>
            <person name="Martinez A.T."/>
            <person name="Otillar R."/>
            <person name="Spatafora J.W."/>
            <person name="Yadav J.S."/>
            <person name="Aerts A."/>
            <person name="Benoit I."/>
            <person name="Boyd A."/>
            <person name="Carlson A."/>
            <person name="Copeland A."/>
            <person name="Coutinho P.M."/>
            <person name="de Vries R.P."/>
            <person name="Ferreira P."/>
            <person name="Findley K."/>
            <person name="Foster B."/>
            <person name="Gaskell J."/>
            <person name="Glotzer D."/>
            <person name="Gorecki P."/>
            <person name="Heitman J."/>
            <person name="Hesse C."/>
            <person name="Hori C."/>
            <person name="Igarashi K."/>
            <person name="Jurgens J.A."/>
            <person name="Kallen N."/>
            <person name="Kersten P."/>
            <person name="Kohler A."/>
            <person name="Kuees U."/>
            <person name="Kumar T.K.A."/>
            <person name="Kuo A."/>
            <person name="LaButti K."/>
            <person name="Larrondo L.F."/>
            <person name="Lindquist E."/>
            <person name="Ling A."/>
            <person name="Lombard V."/>
            <person name="Lucas S."/>
            <person name="Lundell T."/>
            <person name="Martin R."/>
            <person name="McLaughlin D.J."/>
            <person name="Morgenstern I."/>
            <person name="Morin E."/>
            <person name="Murat C."/>
            <person name="Nagy L.G."/>
            <person name="Nolan M."/>
            <person name="Ohm R.A."/>
            <person name="Patyshakuliyeva A."/>
            <person name="Rokas A."/>
            <person name="Ruiz-Duenas F.J."/>
            <person name="Sabat G."/>
            <person name="Salamov A."/>
            <person name="Samejima M."/>
            <person name="Schmutz J."/>
            <person name="Slot J.C."/>
            <person name="St John F."/>
            <person name="Stenlid J."/>
            <person name="Sun H."/>
            <person name="Sun S."/>
            <person name="Syed K."/>
            <person name="Tsang A."/>
            <person name="Wiebenga A."/>
            <person name="Young D."/>
            <person name="Pisabarro A."/>
            <person name="Eastwood D.C."/>
            <person name="Martin F."/>
            <person name="Cullen D."/>
            <person name="Grigoriev I.V."/>
            <person name="Hibbett D.S."/>
        </authorList>
    </citation>
    <scope>NUCLEOTIDE SEQUENCE [LARGE SCALE GENOMIC DNA]</scope>
    <source>
        <strain evidence="4">RWD-64-598 SS2</strain>
    </source>
</reference>
<dbReference type="KEGG" id="cput:CONPUDRAFT_169453"/>
<dbReference type="EMBL" id="JH711588">
    <property type="protein sequence ID" value="EIW75703.1"/>
    <property type="molecule type" value="Genomic_DNA"/>
</dbReference>
<evidence type="ECO:0000313" key="4">
    <source>
        <dbReference type="Proteomes" id="UP000053558"/>
    </source>
</evidence>
<evidence type="ECO:0000256" key="2">
    <source>
        <dbReference type="SAM" id="SignalP"/>
    </source>
</evidence>
<feature type="signal peptide" evidence="2">
    <location>
        <begin position="1"/>
        <end position="17"/>
    </location>
</feature>
<accession>A0A5M3M9C1</accession>
<dbReference type="Proteomes" id="UP000053558">
    <property type="component" value="Unassembled WGS sequence"/>
</dbReference>
<comment type="caution">
    <text evidence="3">The sequence shown here is derived from an EMBL/GenBank/DDBJ whole genome shotgun (WGS) entry which is preliminary data.</text>
</comment>
<gene>
    <name evidence="3" type="ORF">CONPUDRAFT_169453</name>
</gene>
<dbReference type="GeneID" id="19206234"/>
<evidence type="ECO:0000256" key="1">
    <source>
        <dbReference type="SAM" id="MobiDB-lite"/>
    </source>
</evidence>
<name>A0A5M3M9C1_CONPW</name>
<dbReference type="RefSeq" id="XP_007774387.1">
    <property type="nucleotide sequence ID" value="XM_007776197.1"/>
</dbReference>
<sequence length="116" mass="12217">MRSVIVLVVLCASLAAAVPLSQSGDKLTGRLVRDDSLVGGLRGDDAPVGGFLGGDVLGDALNEDHLESHTPTSPAEGRRGRHLSRPRRLSTLAHHFAYAPKEIEGKVGESTKGIRV</sequence>
<keyword evidence="2" id="KW-0732">Signal</keyword>
<dbReference type="AlphaFoldDB" id="A0A5M3M9C1"/>